<evidence type="ECO:0008006" key="2">
    <source>
        <dbReference type="Google" id="ProtNLM"/>
    </source>
</evidence>
<dbReference type="EMBL" id="CP109535">
    <property type="protein sequence ID" value="WTY99531.1"/>
    <property type="molecule type" value="Genomic_DNA"/>
</dbReference>
<reference evidence="1" key="1">
    <citation type="submission" date="2022-10" db="EMBL/GenBank/DDBJ databases">
        <title>The complete genomes of actinobacterial strains from the NBC collection.</title>
        <authorList>
            <person name="Joergensen T.S."/>
            <person name="Alvarez Arevalo M."/>
            <person name="Sterndorff E.B."/>
            <person name="Faurdal D."/>
            <person name="Vuksanovic O."/>
            <person name="Mourched A.-S."/>
            <person name="Charusanti P."/>
            <person name="Shaw S."/>
            <person name="Blin K."/>
            <person name="Weber T."/>
        </authorList>
    </citation>
    <scope>NUCLEOTIDE SEQUENCE</scope>
    <source>
        <strain evidence="1">NBC_01401</strain>
    </source>
</reference>
<proteinExistence type="predicted"/>
<protein>
    <recommendedName>
        <fullName evidence="2">Alpha-mannosidase</fullName>
    </recommendedName>
</protein>
<gene>
    <name evidence="1" type="ORF">OG626_33830</name>
</gene>
<name>A0AAU3H541_9ACTN</name>
<dbReference type="AlphaFoldDB" id="A0AAU3H541"/>
<sequence length="265" mass="29432">MELLLRDVPDRCELTVEATKLPVLDMESVSVAFPFRVETPTVRYDRQLGWVEPRADHGPGSSNEWLSATSAVTVTAQDGPGVIWAAPDSALFSSSDLVRGVWPERFAERNGYLYAYVMNNFWPCNTPPTQPGRVRFRYVFAAVDRHEPASASRFGAEARLGALAQEVTPLDRFTAARRPRFEEGRLLDLGDVPDCRVFLAGEEEGLTLRIANLRADENRDVVLRVPDGFRAVEPAGAVSSADGRLRPRLSGFGVTELFLRRGGRR</sequence>
<organism evidence="1">
    <name type="scientific">Streptomyces sp. NBC_01401</name>
    <dbReference type="NCBI Taxonomy" id="2903854"/>
    <lineage>
        <taxon>Bacteria</taxon>
        <taxon>Bacillati</taxon>
        <taxon>Actinomycetota</taxon>
        <taxon>Actinomycetes</taxon>
        <taxon>Kitasatosporales</taxon>
        <taxon>Streptomycetaceae</taxon>
        <taxon>Streptomyces</taxon>
    </lineage>
</organism>
<accession>A0AAU3H541</accession>
<evidence type="ECO:0000313" key="1">
    <source>
        <dbReference type="EMBL" id="WTY99531.1"/>
    </source>
</evidence>